<dbReference type="EMBL" id="KN840459">
    <property type="protein sequence ID" value="KIP09983.1"/>
    <property type="molecule type" value="Genomic_DNA"/>
</dbReference>
<dbReference type="CDD" id="cd00051">
    <property type="entry name" value="EFh"/>
    <property type="match status" value="1"/>
</dbReference>
<feature type="domain" description="EF-hand" evidence="8">
    <location>
        <begin position="410"/>
        <end position="445"/>
    </location>
</feature>
<evidence type="ECO:0000259" key="8">
    <source>
        <dbReference type="PROSITE" id="PS50222"/>
    </source>
</evidence>
<dbReference type="InterPro" id="IPR023408">
    <property type="entry name" value="MscS_beta-dom_sf"/>
</dbReference>
<dbReference type="Gene3D" id="1.10.238.10">
    <property type="entry name" value="EF-hand"/>
    <property type="match status" value="1"/>
</dbReference>
<feature type="transmembrane region" description="Helical" evidence="7">
    <location>
        <begin position="463"/>
        <end position="483"/>
    </location>
</feature>
<reference evidence="9 10" key="1">
    <citation type="journal article" date="2014" name="PLoS Genet.">
        <title>Analysis of the Phlebiopsis gigantea genome, transcriptome and secretome provides insight into its pioneer colonization strategies of wood.</title>
        <authorList>
            <person name="Hori C."/>
            <person name="Ishida T."/>
            <person name="Igarashi K."/>
            <person name="Samejima M."/>
            <person name="Suzuki H."/>
            <person name="Master E."/>
            <person name="Ferreira P."/>
            <person name="Ruiz-Duenas F.J."/>
            <person name="Held B."/>
            <person name="Canessa P."/>
            <person name="Larrondo L.F."/>
            <person name="Schmoll M."/>
            <person name="Druzhinina I.S."/>
            <person name="Kubicek C.P."/>
            <person name="Gaskell J.A."/>
            <person name="Kersten P."/>
            <person name="St John F."/>
            <person name="Glasner J."/>
            <person name="Sabat G."/>
            <person name="Splinter BonDurant S."/>
            <person name="Syed K."/>
            <person name="Yadav J."/>
            <person name="Mgbeahuruike A.C."/>
            <person name="Kovalchuk A."/>
            <person name="Asiegbu F.O."/>
            <person name="Lackner G."/>
            <person name="Hoffmeister D."/>
            <person name="Rencoret J."/>
            <person name="Gutierrez A."/>
            <person name="Sun H."/>
            <person name="Lindquist E."/>
            <person name="Barry K."/>
            <person name="Riley R."/>
            <person name="Grigoriev I.V."/>
            <person name="Henrissat B."/>
            <person name="Kues U."/>
            <person name="Berka R.M."/>
            <person name="Martinez A.T."/>
            <person name="Covert S.F."/>
            <person name="Blanchette R.A."/>
            <person name="Cullen D."/>
        </authorList>
    </citation>
    <scope>NUCLEOTIDE SEQUENCE [LARGE SCALE GENOMIC DNA]</scope>
    <source>
        <strain evidence="9 10">11061_1 CR5-6</strain>
    </source>
</reference>
<evidence type="ECO:0000256" key="4">
    <source>
        <dbReference type="ARBA" id="ARBA00022989"/>
    </source>
</evidence>
<dbReference type="GO" id="GO:0005509">
    <property type="term" value="F:calcium ion binding"/>
    <property type="evidence" value="ECO:0007669"/>
    <property type="project" value="InterPro"/>
</dbReference>
<evidence type="ECO:0000256" key="6">
    <source>
        <dbReference type="SAM" id="MobiDB-lite"/>
    </source>
</evidence>
<keyword evidence="4 7" id="KW-1133">Transmembrane helix</keyword>
<dbReference type="AlphaFoldDB" id="A0A0C3PRR3"/>
<dbReference type="InterPro" id="IPR002048">
    <property type="entry name" value="EF_hand_dom"/>
</dbReference>
<feature type="region of interest" description="Disordered" evidence="6">
    <location>
        <begin position="689"/>
        <end position="752"/>
    </location>
</feature>
<feature type="region of interest" description="Disordered" evidence="6">
    <location>
        <begin position="1"/>
        <end position="82"/>
    </location>
</feature>
<dbReference type="GO" id="GO:0005262">
    <property type="term" value="F:calcium channel activity"/>
    <property type="evidence" value="ECO:0007669"/>
    <property type="project" value="TreeGrafter"/>
</dbReference>
<dbReference type="Pfam" id="PF00924">
    <property type="entry name" value="MS_channel_2nd"/>
    <property type="match status" value="1"/>
</dbReference>
<sequence>MPGARQDSPEAVPLPKRTSSPKTQDFVFRKDLDGSIDIDDDRLAEATRTSHHDSDTDSDATDSEDDFDWDAEDDARSQRNMSDVPVNVKRGRAVWRAFLKLSRPLRTLIIAVLGTGVLITPLILFEVHFKNTPGRVQARVWSLWLAITWATTCITYLAVDLAPMLVLGVFRLFSHSFERLQISVELISAVLGWLKLTLDVSWSWIALSLIRAVYKPPQSYWPVLNRVMEALFSASLLLLAEKIFLRYVAINFHRKALADRIAENQIGLRALDRLSNATPNVSSRKSPYGQGWKKGHRSSGLNSASLPFGAGASQASSSNPSPIGEKPEDMQYELEKMKEVSKTPLRKEAQKQKKRPMTAVIVDNLIKNQARKGDTLYSASKLARKLFSTLSNVYPPRQHLLVEDFYPYFKSTSDAQAAFAIFDKDGNGDISRKEMREAVRRIYRERRALTASLKDVGSAVAKLDAVLVACVLVVFIFIALLIFNRSDTIASLVPLATIILGFSFIFGHSAQTLFESLIFIFSTHVFDVGDLVMIDDTPMEVREFGLFSTTFKRVDGQEVVAPNALLASSKLVHNLRRSGSMWEYTDLVVSYDTSLETLEILRRRLEDYITDDQRRREWSNINLNIDTMTFQNAITLKIGLEHRPNWQDWGGRWGRRNLFMRFLKTTCEELDLRYVKPIQPILMPNPPYPPGWNGGSPRSPYMPSPRLGNPELRVQTSRDTLHVAGAGPSALGRSVSFRGSDLARTRSGRLAP</sequence>
<feature type="transmembrane region" description="Helical" evidence="7">
    <location>
        <begin position="105"/>
        <end position="124"/>
    </location>
</feature>
<proteinExistence type="predicted"/>
<keyword evidence="10" id="KW-1185">Reference proteome</keyword>
<evidence type="ECO:0000256" key="7">
    <source>
        <dbReference type="SAM" id="Phobius"/>
    </source>
</evidence>
<keyword evidence="5 7" id="KW-0472">Membrane</keyword>
<keyword evidence="2 7" id="KW-0812">Transmembrane</keyword>
<dbReference type="Pfam" id="PF25886">
    <property type="entry name" value="Msy1"/>
    <property type="match status" value="1"/>
</dbReference>
<dbReference type="InterPro" id="IPR018247">
    <property type="entry name" value="EF_Hand_1_Ca_BS"/>
</dbReference>
<dbReference type="PANTHER" id="PTHR31323">
    <property type="entry name" value="MECHANOSENSITIVE ION CHANNEL PROTEIN MSY2"/>
    <property type="match status" value="1"/>
</dbReference>
<keyword evidence="3" id="KW-0106">Calcium</keyword>
<feature type="transmembrane region" description="Helical" evidence="7">
    <location>
        <begin position="144"/>
        <end position="170"/>
    </location>
</feature>
<dbReference type="PROSITE" id="PS00018">
    <property type="entry name" value="EF_HAND_1"/>
    <property type="match status" value="1"/>
</dbReference>
<evidence type="ECO:0000256" key="3">
    <source>
        <dbReference type="ARBA" id="ARBA00022837"/>
    </source>
</evidence>
<accession>A0A0C3PRR3</accession>
<dbReference type="Proteomes" id="UP000053257">
    <property type="component" value="Unassembled WGS sequence"/>
</dbReference>
<organism evidence="9 10">
    <name type="scientific">Phlebiopsis gigantea (strain 11061_1 CR5-6)</name>
    <name type="common">White-rot fungus</name>
    <name type="synonym">Peniophora gigantea</name>
    <dbReference type="NCBI Taxonomy" id="745531"/>
    <lineage>
        <taxon>Eukaryota</taxon>
        <taxon>Fungi</taxon>
        <taxon>Dikarya</taxon>
        <taxon>Basidiomycota</taxon>
        <taxon>Agaricomycotina</taxon>
        <taxon>Agaricomycetes</taxon>
        <taxon>Polyporales</taxon>
        <taxon>Phanerochaetaceae</taxon>
        <taxon>Phlebiopsis</taxon>
    </lineage>
</organism>
<dbReference type="GO" id="GO:0016020">
    <property type="term" value="C:membrane"/>
    <property type="evidence" value="ECO:0007669"/>
    <property type="project" value="UniProtKB-SubCell"/>
</dbReference>
<dbReference type="InterPro" id="IPR010920">
    <property type="entry name" value="LSM_dom_sf"/>
</dbReference>
<feature type="region of interest" description="Disordered" evidence="6">
    <location>
        <begin position="278"/>
        <end position="300"/>
    </location>
</feature>
<dbReference type="OrthoDB" id="544685at2759"/>
<dbReference type="InterPro" id="IPR011992">
    <property type="entry name" value="EF-hand-dom_pair"/>
</dbReference>
<protein>
    <recommendedName>
        <fullName evidence="8">EF-hand domain-containing protein</fullName>
    </recommendedName>
</protein>
<comment type="subcellular location">
    <subcellularLocation>
        <location evidence="1">Membrane</location>
    </subcellularLocation>
</comment>
<dbReference type="InterPro" id="IPR058650">
    <property type="entry name" value="Msy1/2-like"/>
</dbReference>
<evidence type="ECO:0000256" key="2">
    <source>
        <dbReference type="ARBA" id="ARBA00022692"/>
    </source>
</evidence>
<dbReference type="Gene3D" id="2.30.30.60">
    <property type="match status" value="1"/>
</dbReference>
<gene>
    <name evidence="9" type="ORF">PHLGIDRAFT_101812</name>
</gene>
<dbReference type="InterPro" id="IPR006685">
    <property type="entry name" value="MscS_channel_2nd"/>
</dbReference>
<feature type="compositionally biased region" description="Basic and acidic residues" evidence="6">
    <location>
        <begin position="41"/>
        <end position="55"/>
    </location>
</feature>
<evidence type="ECO:0000256" key="1">
    <source>
        <dbReference type="ARBA" id="ARBA00004370"/>
    </source>
</evidence>
<name>A0A0C3PRR3_PHLG1</name>
<dbReference type="SUPFAM" id="SSF50182">
    <property type="entry name" value="Sm-like ribonucleoproteins"/>
    <property type="match status" value="1"/>
</dbReference>
<dbReference type="SUPFAM" id="SSF47473">
    <property type="entry name" value="EF-hand"/>
    <property type="match status" value="1"/>
</dbReference>
<feature type="transmembrane region" description="Helical" evidence="7">
    <location>
        <begin position="489"/>
        <end position="507"/>
    </location>
</feature>
<dbReference type="PROSITE" id="PS50222">
    <property type="entry name" value="EF_HAND_2"/>
    <property type="match status" value="1"/>
</dbReference>
<dbReference type="HOGENOM" id="CLU_014186_0_0_1"/>
<evidence type="ECO:0000256" key="5">
    <source>
        <dbReference type="ARBA" id="ARBA00023136"/>
    </source>
</evidence>
<evidence type="ECO:0000313" key="9">
    <source>
        <dbReference type="EMBL" id="KIP09983.1"/>
    </source>
</evidence>
<evidence type="ECO:0000313" key="10">
    <source>
        <dbReference type="Proteomes" id="UP000053257"/>
    </source>
</evidence>
<feature type="compositionally biased region" description="Acidic residues" evidence="6">
    <location>
        <begin position="56"/>
        <end position="73"/>
    </location>
</feature>
<dbReference type="PANTHER" id="PTHR31323:SF11">
    <property type="entry name" value="EF-HAND DOMAIN-CONTAINING PROTEIN"/>
    <property type="match status" value="1"/>
</dbReference>
<dbReference type="GO" id="GO:0006874">
    <property type="term" value="P:intracellular calcium ion homeostasis"/>
    <property type="evidence" value="ECO:0007669"/>
    <property type="project" value="TreeGrafter"/>
</dbReference>
<dbReference type="SMART" id="SM00054">
    <property type="entry name" value="EFh"/>
    <property type="match status" value="1"/>
</dbReference>